<dbReference type="Proteomes" id="UP000656723">
    <property type="component" value="Unassembled WGS sequence"/>
</dbReference>
<evidence type="ECO:0000313" key="3">
    <source>
        <dbReference type="Proteomes" id="UP000656723"/>
    </source>
</evidence>
<comment type="caution">
    <text evidence="2">The sequence shown here is derived from an EMBL/GenBank/DDBJ whole genome shotgun (WGS) entry which is preliminary data.</text>
</comment>
<organism evidence="2 3">
    <name type="scientific">Citrobacter amalonaticus</name>
    <dbReference type="NCBI Taxonomy" id="35703"/>
    <lineage>
        <taxon>Bacteria</taxon>
        <taxon>Pseudomonadati</taxon>
        <taxon>Pseudomonadota</taxon>
        <taxon>Gammaproteobacteria</taxon>
        <taxon>Enterobacterales</taxon>
        <taxon>Enterobacteriaceae</taxon>
        <taxon>Citrobacter</taxon>
    </lineage>
</organism>
<name>A0A8I0MJ24_CITAM</name>
<evidence type="ECO:0000256" key="1">
    <source>
        <dbReference type="SAM" id="MobiDB-lite"/>
    </source>
</evidence>
<dbReference type="EMBL" id="VKME01000008">
    <property type="protein sequence ID" value="MBE0127808.1"/>
    <property type="molecule type" value="Genomic_DNA"/>
</dbReference>
<dbReference type="RefSeq" id="WP_146109666.1">
    <property type="nucleotide sequence ID" value="NZ_CP014015.2"/>
</dbReference>
<protein>
    <submittedName>
        <fullName evidence="2">Uncharacterized protein</fullName>
    </submittedName>
</protein>
<sequence>MSKNKKPQRPVSFSINSLSNNVLRYGWYENDSQPAPVEEPFSHKGKGTQIMNSFAPPTRPGKGGDNGSGNSGK</sequence>
<gene>
    <name evidence="2" type="ORF">FOT72_07160</name>
</gene>
<dbReference type="OrthoDB" id="9944253at2"/>
<reference evidence="2" key="1">
    <citation type="submission" date="2019-07" db="EMBL/GenBank/DDBJ databases">
        <title>KPC-2 carbapenem resistent Enterobacterales isolates from Germany.</title>
        <authorList>
            <person name="Yao Y."/>
            <person name="Falgenhauer L."/>
            <person name="Imirzalioglu C."/>
            <person name="Chakraborty T."/>
        </authorList>
    </citation>
    <scope>NUCLEOTIDE SEQUENCE</scope>
    <source>
        <strain evidence="2">CA13304</strain>
    </source>
</reference>
<dbReference type="AlphaFoldDB" id="A0A8I0MJ24"/>
<accession>A0A8I0MJ24</accession>
<feature type="compositionally biased region" description="Gly residues" evidence="1">
    <location>
        <begin position="61"/>
        <end position="73"/>
    </location>
</feature>
<feature type="region of interest" description="Disordered" evidence="1">
    <location>
        <begin position="31"/>
        <end position="73"/>
    </location>
</feature>
<proteinExistence type="predicted"/>
<evidence type="ECO:0000313" key="2">
    <source>
        <dbReference type="EMBL" id="MBE0127808.1"/>
    </source>
</evidence>